<gene>
    <name evidence="2" type="ORF">NCTC12120_06382</name>
</gene>
<evidence type="ECO:0000313" key="2">
    <source>
        <dbReference type="EMBL" id="SQC93268.1"/>
    </source>
</evidence>
<evidence type="ECO:0000256" key="1">
    <source>
        <dbReference type="SAM" id="Phobius"/>
    </source>
</evidence>
<sequence length="152" mass="17544">MMQTNTLILTEDRLGPRLFDGLITAAAWAGFLYFVWKNLLLQLMLLPDQRGEIVAQSLGSVLLYLLIAAINGWLLILWYQYSLRRYSDRYHDEHSPFQLSELARSFNLSTQLVSEMSQYNQLTVYHDQIGQIIDLKNNRAESEADFAAEDPV</sequence>
<dbReference type="STRING" id="158822.LH23_15565"/>
<reference evidence="2 3" key="1">
    <citation type="submission" date="2018-06" db="EMBL/GenBank/DDBJ databases">
        <authorList>
            <consortium name="Pathogen Informatics"/>
            <person name="Doyle S."/>
        </authorList>
    </citation>
    <scope>NUCLEOTIDE SEQUENCE [LARGE SCALE GENOMIC DNA]</scope>
    <source>
        <strain evidence="2 3">NCTC12120</strain>
    </source>
</reference>
<proteinExistence type="predicted"/>
<keyword evidence="1" id="KW-1133">Transmembrane helix</keyword>
<dbReference type="GO" id="GO:0043709">
    <property type="term" value="P:cell adhesion involved in single-species biofilm formation"/>
    <property type="evidence" value="ECO:0007669"/>
    <property type="project" value="InterPro"/>
</dbReference>
<organism evidence="2 3">
    <name type="scientific">Cedecea neteri</name>
    <dbReference type="NCBI Taxonomy" id="158822"/>
    <lineage>
        <taxon>Bacteria</taxon>
        <taxon>Pseudomonadati</taxon>
        <taxon>Pseudomonadota</taxon>
        <taxon>Gammaproteobacteria</taxon>
        <taxon>Enterobacterales</taxon>
        <taxon>Enterobacteriaceae</taxon>
        <taxon>Cedecea</taxon>
    </lineage>
</organism>
<evidence type="ECO:0000313" key="3">
    <source>
        <dbReference type="Proteomes" id="UP000251197"/>
    </source>
</evidence>
<dbReference type="Proteomes" id="UP000251197">
    <property type="component" value="Unassembled WGS sequence"/>
</dbReference>
<dbReference type="Pfam" id="PF13994">
    <property type="entry name" value="PgaD"/>
    <property type="match status" value="1"/>
</dbReference>
<accession>A0A2X3ILW3</accession>
<name>A0A2X3ILW3_9ENTR</name>
<dbReference type="AlphaFoldDB" id="A0A2X3ILW3"/>
<protein>
    <submittedName>
        <fullName evidence="2">Hemin storage system protein</fullName>
    </submittedName>
</protein>
<keyword evidence="1" id="KW-0812">Transmembrane</keyword>
<dbReference type="EMBL" id="UAVU01000010">
    <property type="protein sequence ID" value="SQC93268.1"/>
    <property type="molecule type" value="Genomic_DNA"/>
</dbReference>
<dbReference type="NCBIfam" id="TIGR03940">
    <property type="entry name" value="PGA_PgaD"/>
    <property type="match status" value="1"/>
</dbReference>
<feature type="transmembrane region" description="Helical" evidence="1">
    <location>
        <begin position="21"/>
        <end position="41"/>
    </location>
</feature>
<feature type="transmembrane region" description="Helical" evidence="1">
    <location>
        <begin position="61"/>
        <end position="79"/>
    </location>
</feature>
<dbReference type="InterPro" id="IPR023829">
    <property type="entry name" value="PGA_PgaD"/>
</dbReference>
<keyword evidence="1" id="KW-0472">Membrane</keyword>